<feature type="region of interest" description="Disordered" evidence="1">
    <location>
        <begin position="296"/>
        <end position="403"/>
    </location>
</feature>
<evidence type="ECO:0000313" key="2">
    <source>
        <dbReference type="EMBL" id="ADB16460.1"/>
    </source>
</evidence>
<evidence type="ECO:0000256" key="1">
    <source>
        <dbReference type="SAM" id="MobiDB-lite"/>
    </source>
</evidence>
<proteinExistence type="predicted"/>
<feature type="compositionally biased region" description="Pro residues" evidence="1">
    <location>
        <begin position="369"/>
        <end position="379"/>
    </location>
</feature>
<dbReference type="HOGENOM" id="CLU_730898_0_0_0"/>
<dbReference type="STRING" id="530564.Psta_1785"/>
<sequence precursor="true">MLLSRLLTWSVLVLAGCSLASVLLVSPLHAEIESEASRRVRLEKMSAEEKETLAQKKERFDALGKEEQQRLRDLHEAVATSDKSGELTGVMDRYYAWLKNLPANVRRDVLALPEDQRIAKIKEVLREQESQRFRQMAGQLPQSDVDAIFAWLEQFIEENQSRFMERMPSEFRTQMEELPAAERRRRLLFMAMSIRRPPGEGPMPSKEDFEKLVPTLSTATRASLDKIKSSDDKQQLVREWIRATMISKTVPPITDEQLQATYAELKEDQREYLESLDSDAMRRELTRIYYTEMMRRRGEGFSRGPFGPPGGREDGPRGPGPDRGGPPRSDGGRGDGGRGDGPGGLGGRFPGNRNPPGAKGPSGERPPFGEGPPGFPPPNKPEDAPQELPPRKPTADEADKSAE</sequence>
<reference evidence="2 3" key="1">
    <citation type="journal article" date="2009" name="Stand. Genomic Sci.">
        <title>Complete genome sequence of Pirellula staleyi type strain (ATCC 27377).</title>
        <authorList>
            <person name="Clum A."/>
            <person name="Tindall B.J."/>
            <person name="Sikorski J."/>
            <person name="Ivanova N."/>
            <person name="Mavrommatis K."/>
            <person name="Lucas S."/>
            <person name="Glavina del Rio T."/>
            <person name="Nolan M."/>
            <person name="Chen F."/>
            <person name="Tice H."/>
            <person name="Pitluck S."/>
            <person name="Cheng J.F."/>
            <person name="Chertkov O."/>
            <person name="Brettin T."/>
            <person name="Han C."/>
            <person name="Detter J.C."/>
            <person name="Kuske C."/>
            <person name="Bruce D."/>
            <person name="Goodwin L."/>
            <person name="Ovchinikova G."/>
            <person name="Pati A."/>
            <person name="Mikhailova N."/>
            <person name="Chen A."/>
            <person name="Palaniappan K."/>
            <person name="Land M."/>
            <person name="Hauser L."/>
            <person name="Chang Y.J."/>
            <person name="Jeffries C.D."/>
            <person name="Chain P."/>
            <person name="Rohde M."/>
            <person name="Goker M."/>
            <person name="Bristow J."/>
            <person name="Eisen J.A."/>
            <person name="Markowitz V."/>
            <person name="Hugenholtz P."/>
            <person name="Kyrpides N.C."/>
            <person name="Klenk H.P."/>
            <person name="Lapidus A."/>
        </authorList>
    </citation>
    <scope>NUCLEOTIDE SEQUENCE [LARGE SCALE GENOMIC DNA]</scope>
    <source>
        <strain evidence="3">ATCC 27377 / DSM 6068 / ICPB 4128</strain>
    </source>
</reference>
<keyword evidence="3" id="KW-1185">Reference proteome</keyword>
<gene>
    <name evidence="2" type="ordered locus">Psta_1785</name>
</gene>
<feature type="compositionally biased region" description="Gly residues" evidence="1">
    <location>
        <begin position="339"/>
        <end position="349"/>
    </location>
</feature>
<feature type="compositionally biased region" description="Low complexity" evidence="1">
    <location>
        <begin position="350"/>
        <end position="368"/>
    </location>
</feature>
<feature type="compositionally biased region" description="Basic and acidic residues" evidence="1">
    <location>
        <begin position="389"/>
        <end position="403"/>
    </location>
</feature>
<dbReference type="PROSITE" id="PS51257">
    <property type="entry name" value="PROKAR_LIPOPROTEIN"/>
    <property type="match status" value="1"/>
</dbReference>
<dbReference type="eggNOG" id="ENOG5033E8A">
    <property type="taxonomic scope" value="Bacteria"/>
</dbReference>
<name>D2QZ05_PIRSD</name>
<dbReference type="Proteomes" id="UP000001887">
    <property type="component" value="Chromosome"/>
</dbReference>
<dbReference type="AlphaFoldDB" id="D2QZ05"/>
<accession>D2QZ05</accession>
<dbReference type="KEGG" id="psl:Psta_1785"/>
<dbReference type="OrthoDB" id="279409at2"/>
<organism evidence="2 3">
    <name type="scientific">Pirellula staleyi (strain ATCC 27377 / DSM 6068 / ICPB 4128)</name>
    <name type="common">Pirella staleyi</name>
    <dbReference type="NCBI Taxonomy" id="530564"/>
    <lineage>
        <taxon>Bacteria</taxon>
        <taxon>Pseudomonadati</taxon>
        <taxon>Planctomycetota</taxon>
        <taxon>Planctomycetia</taxon>
        <taxon>Pirellulales</taxon>
        <taxon>Pirellulaceae</taxon>
        <taxon>Pirellula</taxon>
    </lineage>
</organism>
<evidence type="ECO:0000313" key="3">
    <source>
        <dbReference type="Proteomes" id="UP000001887"/>
    </source>
</evidence>
<dbReference type="EMBL" id="CP001848">
    <property type="protein sequence ID" value="ADB16460.1"/>
    <property type="molecule type" value="Genomic_DNA"/>
</dbReference>
<evidence type="ECO:0008006" key="4">
    <source>
        <dbReference type="Google" id="ProtNLM"/>
    </source>
</evidence>
<protein>
    <recommendedName>
        <fullName evidence="4">DUF3106 domain-containing protein</fullName>
    </recommendedName>
</protein>